<keyword evidence="5 6" id="KW-0111">Calcium/phospholipid-binding</keyword>
<name>A0AAV8U352_9ROSI</name>
<dbReference type="GO" id="GO:0001786">
    <property type="term" value="F:phosphatidylserine binding"/>
    <property type="evidence" value="ECO:0007669"/>
    <property type="project" value="TreeGrafter"/>
</dbReference>
<organism evidence="7 8">
    <name type="scientific">Erythroxylum novogranatense</name>
    <dbReference type="NCBI Taxonomy" id="1862640"/>
    <lineage>
        <taxon>Eukaryota</taxon>
        <taxon>Viridiplantae</taxon>
        <taxon>Streptophyta</taxon>
        <taxon>Embryophyta</taxon>
        <taxon>Tracheophyta</taxon>
        <taxon>Spermatophyta</taxon>
        <taxon>Magnoliopsida</taxon>
        <taxon>eudicotyledons</taxon>
        <taxon>Gunneridae</taxon>
        <taxon>Pentapetalae</taxon>
        <taxon>rosids</taxon>
        <taxon>fabids</taxon>
        <taxon>Malpighiales</taxon>
        <taxon>Erythroxylaceae</taxon>
        <taxon>Erythroxylum</taxon>
    </lineage>
</organism>
<dbReference type="EMBL" id="JAIWQS010000001">
    <property type="protein sequence ID" value="KAJ8773623.1"/>
    <property type="molecule type" value="Genomic_DNA"/>
</dbReference>
<dbReference type="GO" id="GO:0009651">
    <property type="term" value="P:response to salt stress"/>
    <property type="evidence" value="ECO:0007669"/>
    <property type="project" value="TreeGrafter"/>
</dbReference>
<keyword evidence="1" id="KW-0479">Metal-binding</keyword>
<dbReference type="Pfam" id="PF00191">
    <property type="entry name" value="Annexin"/>
    <property type="match status" value="4"/>
</dbReference>
<protein>
    <recommendedName>
        <fullName evidence="6">Annexin</fullName>
    </recommendedName>
</protein>
<evidence type="ECO:0000256" key="1">
    <source>
        <dbReference type="ARBA" id="ARBA00022723"/>
    </source>
</evidence>
<dbReference type="FunFam" id="1.10.220.10:FF:000008">
    <property type="entry name" value="Annexin"/>
    <property type="match status" value="1"/>
</dbReference>
<dbReference type="PANTHER" id="PTHR10502:SF216">
    <property type="entry name" value="ANNEXIN"/>
    <property type="match status" value="1"/>
</dbReference>
<dbReference type="InterPro" id="IPR001464">
    <property type="entry name" value="Annexin"/>
</dbReference>
<evidence type="ECO:0000256" key="5">
    <source>
        <dbReference type="ARBA" id="ARBA00023302"/>
    </source>
</evidence>
<dbReference type="GO" id="GO:0005509">
    <property type="term" value="F:calcium ion binding"/>
    <property type="evidence" value="ECO:0007669"/>
    <property type="project" value="InterPro"/>
</dbReference>
<dbReference type="PRINTS" id="PR00196">
    <property type="entry name" value="ANNEXIN"/>
</dbReference>
<dbReference type="PANTHER" id="PTHR10502">
    <property type="entry name" value="ANNEXIN"/>
    <property type="match status" value="1"/>
</dbReference>
<dbReference type="GO" id="GO:0005544">
    <property type="term" value="F:calcium-dependent phospholipid binding"/>
    <property type="evidence" value="ECO:0007669"/>
    <property type="project" value="UniProtKB-KW"/>
</dbReference>
<comment type="caution">
    <text evidence="7">The sequence shown here is derived from an EMBL/GenBank/DDBJ whole genome shotgun (WGS) entry which is preliminary data.</text>
</comment>
<evidence type="ECO:0000256" key="4">
    <source>
        <dbReference type="ARBA" id="ARBA00023216"/>
    </source>
</evidence>
<dbReference type="GO" id="GO:0009408">
    <property type="term" value="P:response to heat"/>
    <property type="evidence" value="ECO:0007669"/>
    <property type="project" value="TreeGrafter"/>
</dbReference>
<sequence length="314" mass="35598">MSTLNIPSKISPRDDALQIHRAFKGLGCDTDVIVNILGHRDASQRDDIQQEYETMFSDELRKRLSSELHGHLKKAVLLWMKSPVERDVSAIKRALKGAIIDLKAATEIICSRTSSQIRQIKQAYTSTYGNRLENDVDEYTSGNHKKLLLAYLSTTRYEGPEIDTVLVEDDAKTIRKAGQKHSGVDERTFIHIFSERSRAHLVALDSTYRQMFGLNLRRAIKKEASGNFKYGLLTILHCAYNPAQFYAVVLRKAMKGLGTKDTTLIRVIVTRAEFDMQLVMAEFHKKYRKTLADAVHSETSGQYRVFLLSLLGST</sequence>
<keyword evidence="3 6" id="KW-0106">Calcium</keyword>
<dbReference type="PROSITE" id="PS00223">
    <property type="entry name" value="ANNEXIN_1"/>
    <property type="match status" value="1"/>
</dbReference>
<dbReference type="FunFam" id="1.10.220.10:FF:000002">
    <property type="entry name" value="Annexin"/>
    <property type="match status" value="1"/>
</dbReference>
<reference evidence="7 8" key="1">
    <citation type="submission" date="2021-09" db="EMBL/GenBank/DDBJ databases">
        <title>Genomic insights and catalytic innovation underlie evolution of tropane alkaloids biosynthesis.</title>
        <authorList>
            <person name="Wang Y.-J."/>
            <person name="Tian T."/>
            <person name="Huang J.-P."/>
            <person name="Huang S.-X."/>
        </authorList>
    </citation>
    <scope>NUCLEOTIDE SEQUENCE [LARGE SCALE GENOMIC DNA]</scope>
    <source>
        <strain evidence="7">KIB-2018</strain>
        <tissue evidence="7">Leaf</tissue>
    </source>
</reference>
<evidence type="ECO:0000256" key="6">
    <source>
        <dbReference type="RuleBase" id="RU003540"/>
    </source>
</evidence>
<dbReference type="PROSITE" id="PS51897">
    <property type="entry name" value="ANNEXIN_2"/>
    <property type="match status" value="4"/>
</dbReference>
<keyword evidence="2 6" id="KW-0677">Repeat</keyword>
<evidence type="ECO:0000256" key="3">
    <source>
        <dbReference type="ARBA" id="ARBA00022837"/>
    </source>
</evidence>
<dbReference type="InterPro" id="IPR018502">
    <property type="entry name" value="Annexin_repeat"/>
</dbReference>
<comment type="domain">
    <text evidence="6">A pair of annexin repeats may form one binding site for calcium and phospholipid.</text>
</comment>
<comment type="similarity">
    <text evidence="6">Belongs to the annexin family.</text>
</comment>
<dbReference type="Gene3D" id="1.10.220.10">
    <property type="entry name" value="Annexin"/>
    <property type="match status" value="4"/>
</dbReference>
<gene>
    <name evidence="7" type="ORF">K2173_005869</name>
</gene>
<dbReference type="FunFam" id="1.10.220.10:FF:000001">
    <property type="entry name" value="Annexin"/>
    <property type="match status" value="1"/>
</dbReference>
<evidence type="ECO:0000256" key="2">
    <source>
        <dbReference type="ARBA" id="ARBA00022737"/>
    </source>
</evidence>
<keyword evidence="8" id="KW-1185">Reference proteome</keyword>
<dbReference type="InterPro" id="IPR037104">
    <property type="entry name" value="Annexin_sf"/>
</dbReference>
<keyword evidence="4 6" id="KW-0041">Annexin</keyword>
<evidence type="ECO:0000313" key="8">
    <source>
        <dbReference type="Proteomes" id="UP001159364"/>
    </source>
</evidence>
<dbReference type="GO" id="GO:0005886">
    <property type="term" value="C:plasma membrane"/>
    <property type="evidence" value="ECO:0007669"/>
    <property type="project" value="TreeGrafter"/>
</dbReference>
<dbReference type="AlphaFoldDB" id="A0AAV8U352"/>
<proteinExistence type="inferred from homology"/>
<accession>A0AAV8U352</accession>
<dbReference type="InterPro" id="IPR018252">
    <property type="entry name" value="Annexin_repeat_CS"/>
</dbReference>
<dbReference type="Proteomes" id="UP001159364">
    <property type="component" value="Linkage Group LG01"/>
</dbReference>
<dbReference type="GO" id="GO:0005737">
    <property type="term" value="C:cytoplasm"/>
    <property type="evidence" value="ECO:0007669"/>
    <property type="project" value="TreeGrafter"/>
</dbReference>
<evidence type="ECO:0000313" key="7">
    <source>
        <dbReference type="EMBL" id="KAJ8773623.1"/>
    </source>
</evidence>
<dbReference type="SMART" id="SM00335">
    <property type="entry name" value="ANX"/>
    <property type="match status" value="4"/>
</dbReference>
<dbReference type="SUPFAM" id="SSF47874">
    <property type="entry name" value="Annexin"/>
    <property type="match status" value="1"/>
</dbReference>
<dbReference type="GO" id="GO:0009409">
    <property type="term" value="P:response to cold"/>
    <property type="evidence" value="ECO:0007669"/>
    <property type="project" value="TreeGrafter"/>
</dbReference>
<dbReference type="GO" id="GO:0009414">
    <property type="term" value="P:response to water deprivation"/>
    <property type="evidence" value="ECO:0007669"/>
    <property type="project" value="TreeGrafter"/>
</dbReference>